<dbReference type="Proteomes" id="UP000761534">
    <property type="component" value="Unassembled WGS sequence"/>
</dbReference>
<dbReference type="PROSITE" id="PS50088">
    <property type="entry name" value="ANK_REPEAT"/>
    <property type="match status" value="3"/>
</dbReference>
<evidence type="ECO:0000313" key="6">
    <source>
        <dbReference type="EMBL" id="KAA8902305.1"/>
    </source>
</evidence>
<dbReference type="SUPFAM" id="SSF48403">
    <property type="entry name" value="Ankyrin repeat"/>
    <property type="match status" value="2"/>
</dbReference>
<feature type="compositionally biased region" description="Basic and acidic residues" evidence="4">
    <location>
        <begin position="81"/>
        <end position="93"/>
    </location>
</feature>
<feature type="region of interest" description="Disordered" evidence="4">
    <location>
        <begin position="1"/>
        <end position="154"/>
    </location>
</feature>
<feature type="repeat" description="ANK" evidence="3">
    <location>
        <begin position="436"/>
        <end position="468"/>
    </location>
</feature>
<organism evidence="6 7">
    <name type="scientific">Trichomonascus ciferrii</name>
    <dbReference type="NCBI Taxonomy" id="44093"/>
    <lineage>
        <taxon>Eukaryota</taxon>
        <taxon>Fungi</taxon>
        <taxon>Dikarya</taxon>
        <taxon>Ascomycota</taxon>
        <taxon>Saccharomycotina</taxon>
        <taxon>Dipodascomycetes</taxon>
        <taxon>Dipodascales</taxon>
        <taxon>Trichomonascaceae</taxon>
        <taxon>Trichomonascus</taxon>
        <taxon>Trichomonascus ciferrii complex</taxon>
    </lineage>
</organism>
<dbReference type="PANTHER" id="PTHR24171:SF8">
    <property type="entry name" value="BRCA1-ASSOCIATED RING DOMAIN PROTEIN 1"/>
    <property type="match status" value="1"/>
</dbReference>
<dbReference type="AlphaFoldDB" id="A0A642UNL1"/>
<evidence type="ECO:0000256" key="1">
    <source>
        <dbReference type="ARBA" id="ARBA00022737"/>
    </source>
</evidence>
<comment type="caution">
    <text evidence="6">The sequence shown here is derived from an EMBL/GenBank/DDBJ whole genome shotgun (WGS) entry which is preliminary data.</text>
</comment>
<dbReference type="Pfam" id="PF13857">
    <property type="entry name" value="Ank_5"/>
    <property type="match status" value="1"/>
</dbReference>
<dbReference type="PROSITE" id="PS50297">
    <property type="entry name" value="ANK_REP_REGION"/>
    <property type="match status" value="3"/>
</dbReference>
<evidence type="ECO:0000313" key="7">
    <source>
        <dbReference type="Proteomes" id="UP000761534"/>
    </source>
</evidence>
<dbReference type="GO" id="GO:0004842">
    <property type="term" value="F:ubiquitin-protein transferase activity"/>
    <property type="evidence" value="ECO:0007669"/>
    <property type="project" value="TreeGrafter"/>
</dbReference>
<sequence>MQENPERKEESGRQSSPIINHHRRRVSSGSDSSAPTDAESSEAETVILDEEEDPERRTERSKKTGRRIQSSSSSSEDEDENGQRKGPQHEKKNVFVRRKSRNSSESSSSASSKKHHSRPHSSQGGVKAEPNTSRSTSPNSNNHTVVQAVRRDGRPVRDASGRLLLQKLCDRGDYDKAKELLEMGVDVNDRDYAGNTAIHDAALKGHTKIVELLLDHNAIIDIRSGIGDLDTPLIDAASRGRINVVKLLLDRGADPRIFNAQGKTALDSLPSESEHYDELEKLLKEAAYSFRMRAKQSNESGDLDHAQNYDPSKSIPGTFPPEAERAKSKGYDRSEDGTSNGKDQTQSYSGGSSRRRGARSQSIRNDLLWMDLTTRAGREQVYRKAADGDIQFVGRSLEEGWQPDGESMVLAAKHGHTDLVGLLLAFGAESDAPNEDGETALEQTIGRGHLDTVKLLLDSGANPLRRDKHGRSYLEIAKEALGTEDDGEVTLLKEAMKKARNDPKPDKHSPPSSSENTSRIKTENTSDSDKRSGSSDHKQKKRKLVKVSTKEDGEKRPRLDEEEEKERERRRAEKRQQKEQDEEHKQEKEKKLAEERWIHQERRRQQEKEAEEKRKREREERRKQEEERKREEEERQRREDERRKQEEEQRKEELREKQLKEEERRKKVARQREAFEAQKEKERKEREKQMLKSLEEEEKRKEEKRRRAEEQRLEKLKQEEQERARKKQLEQEQEAERQKAMYQKRQAESRKNYPYGIRHAVYNGVDLEQMQRVLPLLIRESLSMKYLLDVQLSLFLGAANLYHMYPELTKKLVTDEEKTRLWSMVTPFMCRPIPPFGTDSSADYDKIINERNEDRRRFMAMTFFWLKVSCSICSKDLT</sequence>
<keyword evidence="7" id="KW-1185">Reference proteome</keyword>
<feature type="compositionally biased region" description="Basic and acidic residues" evidence="4">
    <location>
        <begin position="518"/>
        <end position="537"/>
    </location>
</feature>
<feature type="region of interest" description="Disordered" evidence="4">
    <location>
        <begin position="497"/>
        <end position="747"/>
    </location>
</feature>
<accession>A0A642UNL1</accession>
<dbReference type="Gene3D" id="1.25.40.20">
    <property type="entry name" value="Ankyrin repeat-containing domain"/>
    <property type="match status" value="2"/>
</dbReference>
<evidence type="ECO:0000259" key="5">
    <source>
        <dbReference type="Pfam" id="PF24521"/>
    </source>
</evidence>
<reference evidence="6" key="1">
    <citation type="journal article" date="2019" name="G3 (Bethesda)">
        <title>Genome Assemblies of Two Rare Opportunistic Yeast Pathogens: Diutina rugosa (syn. Candida rugosa) and Trichomonascus ciferrii (syn. Candida ciferrii).</title>
        <authorList>
            <person name="Mixao V."/>
            <person name="Saus E."/>
            <person name="Hansen A.P."/>
            <person name="Lass-Florl C."/>
            <person name="Gabaldon T."/>
        </authorList>
    </citation>
    <scope>NUCLEOTIDE SEQUENCE</scope>
    <source>
        <strain evidence="6">CBS 4856</strain>
    </source>
</reference>
<feature type="domain" description="KRIT1 ARM-repeats" evidence="5">
    <location>
        <begin position="357"/>
        <end position="499"/>
    </location>
</feature>
<dbReference type="InterPro" id="IPR002110">
    <property type="entry name" value="Ankyrin_rpt"/>
</dbReference>
<feature type="repeat" description="ANK" evidence="3">
    <location>
        <begin position="228"/>
        <end position="260"/>
    </location>
</feature>
<evidence type="ECO:0000256" key="4">
    <source>
        <dbReference type="SAM" id="MobiDB-lite"/>
    </source>
</evidence>
<dbReference type="SMART" id="SM00248">
    <property type="entry name" value="ANK"/>
    <property type="match status" value="5"/>
</dbReference>
<keyword evidence="2 3" id="KW-0040">ANK repeat</keyword>
<feature type="compositionally biased region" description="Basic and acidic residues" evidence="4">
    <location>
        <begin position="566"/>
        <end position="747"/>
    </location>
</feature>
<feature type="compositionally biased region" description="Polar residues" evidence="4">
    <location>
        <begin position="337"/>
        <end position="346"/>
    </location>
</feature>
<dbReference type="VEuPathDB" id="FungiDB:TRICI_005907"/>
<dbReference type="PRINTS" id="PR01415">
    <property type="entry name" value="ANKYRIN"/>
</dbReference>
<dbReference type="GO" id="GO:0085020">
    <property type="term" value="P:protein K6-linked ubiquitination"/>
    <property type="evidence" value="ECO:0007669"/>
    <property type="project" value="TreeGrafter"/>
</dbReference>
<gene>
    <name evidence="6" type="ORF">TRICI_005907</name>
</gene>
<feature type="compositionally biased region" description="Low complexity" evidence="4">
    <location>
        <begin position="130"/>
        <end position="142"/>
    </location>
</feature>
<feature type="compositionally biased region" description="Basic and acidic residues" evidence="4">
    <location>
        <begin position="1"/>
        <end position="12"/>
    </location>
</feature>
<feature type="compositionally biased region" description="Basic and acidic residues" evidence="4">
    <location>
        <begin position="497"/>
        <end position="509"/>
    </location>
</feature>
<keyword evidence="1" id="KW-0677">Repeat</keyword>
<dbReference type="InterPro" id="IPR056485">
    <property type="entry name" value="ARM_KRIT1"/>
</dbReference>
<evidence type="ECO:0000256" key="3">
    <source>
        <dbReference type="PROSITE-ProRule" id="PRU00023"/>
    </source>
</evidence>
<dbReference type="Pfam" id="PF13637">
    <property type="entry name" value="Ank_4"/>
    <property type="match status" value="1"/>
</dbReference>
<evidence type="ECO:0000256" key="2">
    <source>
        <dbReference type="ARBA" id="ARBA00023043"/>
    </source>
</evidence>
<dbReference type="InterPro" id="IPR036770">
    <property type="entry name" value="Ankyrin_rpt-contain_sf"/>
</dbReference>
<dbReference type="EMBL" id="SWFS01000467">
    <property type="protein sequence ID" value="KAA8902305.1"/>
    <property type="molecule type" value="Genomic_DNA"/>
</dbReference>
<protein>
    <recommendedName>
        <fullName evidence="5">KRIT1 ARM-repeats domain-containing protein</fullName>
    </recommendedName>
</protein>
<feature type="compositionally biased region" description="Acidic residues" evidence="4">
    <location>
        <begin position="39"/>
        <end position="53"/>
    </location>
</feature>
<name>A0A642UNL1_9ASCO</name>
<feature type="compositionally biased region" description="Basic and acidic residues" evidence="4">
    <location>
        <begin position="322"/>
        <end position="336"/>
    </location>
</feature>
<feature type="region of interest" description="Disordered" evidence="4">
    <location>
        <begin position="295"/>
        <end position="360"/>
    </location>
</feature>
<proteinExistence type="predicted"/>
<dbReference type="Pfam" id="PF24521">
    <property type="entry name" value="Ank_KRIT1"/>
    <property type="match status" value="1"/>
</dbReference>
<feature type="repeat" description="ANK" evidence="3">
    <location>
        <begin position="193"/>
        <end position="225"/>
    </location>
</feature>
<feature type="compositionally biased region" description="Basic and acidic residues" evidence="4">
    <location>
        <begin position="548"/>
        <end position="559"/>
    </location>
</feature>
<dbReference type="OrthoDB" id="194358at2759"/>
<dbReference type="PANTHER" id="PTHR24171">
    <property type="entry name" value="ANKYRIN REPEAT DOMAIN-CONTAINING PROTEIN 39-RELATED"/>
    <property type="match status" value="1"/>
</dbReference>